<dbReference type="EMBL" id="RIBS01000003">
    <property type="protein sequence ID" value="RNF84422.1"/>
    <property type="molecule type" value="Genomic_DNA"/>
</dbReference>
<evidence type="ECO:0000313" key="5">
    <source>
        <dbReference type="Proteomes" id="UP000267049"/>
    </source>
</evidence>
<dbReference type="PROSITE" id="PS50222">
    <property type="entry name" value="EF_HAND_2"/>
    <property type="match status" value="1"/>
</dbReference>
<dbReference type="OrthoDB" id="6310942at2"/>
<dbReference type="InterPro" id="IPR002048">
    <property type="entry name" value="EF_hand_dom"/>
</dbReference>
<dbReference type="InterPro" id="IPR011992">
    <property type="entry name" value="EF-hand-dom_pair"/>
</dbReference>
<evidence type="ECO:0000256" key="2">
    <source>
        <dbReference type="SAM" id="SignalP"/>
    </source>
</evidence>
<dbReference type="AlphaFoldDB" id="A0A3M8T156"/>
<accession>A0A3M8T156</accession>
<dbReference type="PROSITE" id="PS00018">
    <property type="entry name" value="EF_HAND_1"/>
    <property type="match status" value="1"/>
</dbReference>
<evidence type="ECO:0000313" key="4">
    <source>
        <dbReference type="EMBL" id="RNF84422.1"/>
    </source>
</evidence>
<feature type="chain" id="PRO_5018277740" evidence="2">
    <location>
        <begin position="27"/>
        <end position="129"/>
    </location>
</feature>
<evidence type="ECO:0000259" key="3">
    <source>
        <dbReference type="PROSITE" id="PS50222"/>
    </source>
</evidence>
<keyword evidence="5" id="KW-1185">Reference proteome</keyword>
<keyword evidence="2" id="KW-0732">Signal</keyword>
<feature type="compositionally biased region" description="Low complexity" evidence="1">
    <location>
        <begin position="34"/>
        <end position="64"/>
    </location>
</feature>
<protein>
    <submittedName>
        <fullName evidence="4">EF-hand domain-containing protein</fullName>
    </submittedName>
</protein>
<gene>
    <name evidence="4" type="ORF">EER27_08585</name>
</gene>
<proteinExistence type="predicted"/>
<evidence type="ECO:0000256" key="1">
    <source>
        <dbReference type="SAM" id="MobiDB-lite"/>
    </source>
</evidence>
<organism evidence="4 5">
    <name type="scientific">Montanilutibacter psychrotolerans</name>
    <dbReference type="NCBI Taxonomy" id="1327343"/>
    <lineage>
        <taxon>Bacteria</taxon>
        <taxon>Pseudomonadati</taxon>
        <taxon>Pseudomonadota</taxon>
        <taxon>Gammaproteobacteria</taxon>
        <taxon>Lysobacterales</taxon>
        <taxon>Lysobacteraceae</taxon>
        <taxon>Montanilutibacter</taxon>
    </lineage>
</organism>
<dbReference type="GO" id="GO:0005509">
    <property type="term" value="F:calcium ion binding"/>
    <property type="evidence" value="ECO:0007669"/>
    <property type="project" value="InterPro"/>
</dbReference>
<dbReference type="InterPro" id="IPR018247">
    <property type="entry name" value="EF_Hand_1_Ca_BS"/>
</dbReference>
<dbReference type="Proteomes" id="UP000267049">
    <property type="component" value="Unassembled WGS sequence"/>
</dbReference>
<feature type="region of interest" description="Disordered" evidence="1">
    <location>
        <begin position="27"/>
        <end position="83"/>
    </location>
</feature>
<feature type="signal peptide" evidence="2">
    <location>
        <begin position="1"/>
        <end position="26"/>
    </location>
</feature>
<dbReference type="SUPFAM" id="SSF47473">
    <property type="entry name" value="EF-hand"/>
    <property type="match status" value="1"/>
</dbReference>
<name>A0A3M8T156_9GAMM</name>
<dbReference type="RefSeq" id="WP_123087608.1">
    <property type="nucleotide sequence ID" value="NZ_RIBS01000003.1"/>
</dbReference>
<dbReference type="Pfam" id="PF13202">
    <property type="entry name" value="EF-hand_5"/>
    <property type="match status" value="1"/>
</dbReference>
<dbReference type="Gene3D" id="1.10.238.10">
    <property type="entry name" value="EF-hand"/>
    <property type="match status" value="1"/>
</dbReference>
<feature type="domain" description="EF-hand" evidence="3">
    <location>
        <begin position="88"/>
        <end position="123"/>
    </location>
</feature>
<comment type="caution">
    <text evidence="4">The sequence shown here is derived from an EMBL/GenBank/DDBJ whole genome shotgun (WGS) entry which is preliminary data.</text>
</comment>
<sequence>MKHLTRNSLLGTIALVAALSAPLAFAQSTEAGSTQDPAATQTPPTTTEATTGNTSADASAATDAGADKKSWADVDANQDGNLTQAEAAQVPALAEVFAQADANADGSLTGDEYRSFVSKSQTDAGNTQK</sequence>
<reference evidence="4 5" key="1">
    <citation type="submission" date="2018-11" db="EMBL/GenBank/DDBJ databases">
        <title>Lysobacter cryohumiis sp. nov., isolated from soil in the Tianshan Mountains, Xinjiang, China.</title>
        <authorList>
            <person name="Luo Y."/>
            <person name="Sheng H."/>
        </authorList>
    </citation>
    <scope>NUCLEOTIDE SEQUENCE [LARGE SCALE GENOMIC DNA]</scope>
    <source>
        <strain evidence="4 5">ZS60</strain>
    </source>
</reference>